<evidence type="ECO:0000313" key="2">
    <source>
        <dbReference type="EMBL" id="RDB15126.1"/>
    </source>
</evidence>
<accession>A0A369J8D9</accession>
<dbReference type="InterPro" id="IPR027417">
    <property type="entry name" value="P-loop_NTPase"/>
</dbReference>
<dbReference type="OrthoDB" id="391988at2759"/>
<organism evidence="2 3">
    <name type="scientific">Hypsizygus marmoreus</name>
    <name type="common">White beech mushroom</name>
    <name type="synonym">Agaricus marmoreus</name>
    <dbReference type="NCBI Taxonomy" id="39966"/>
    <lineage>
        <taxon>Eukaryota</taxon>
        <taxon>Fungi</taxon>
        <taxon>Dikarya</taxon>
        <taxon>Basidiomycota</taxon>
        <taxon>Agaricomycotina</taxon>
        <taxon>Agaricomycetes</taxon>
        <taxon>Agaricomycetidae</taxon>
        <taxon>Agaricales</taxon>
        <taxon>Tricholomatineae</taxon>
        <taxon>Lyophyllaceae</taxon>
        <taxon>Hypsizygus</taxon>
    </lineage>
</organism>
<reference evidence="2" key="1">
    <citation type="submission" date="2018-04" db="EMBL/GenBank/DDBJ databases">
        <title>Whole genome sequencing of Hypsizygus marmoreus.</title>
        <authorList>
            <person name="Choi I.-G."/>
            <person name="Min B."/>
            <person name="Kim J.-G."/>
            <person name="Kim S."/>
            <person name="Oh Y.-L."/>
            <person name="Kong W.-S."/>
            <person name="Park H."/>
            <person name="Jeong J."/>
            <person name="Song E.-S."/>
        </authorList>
    </citation>
    <scope>NUCLEOTIDE SEQUENCE [LARGE SCALE GENOMIC DNA]</scope>
    <source>
        <strain evidence="2">51987-8</strain>
    </source>
</reference>
<evidence type="ECO:0000259" key="1">
    <source>
        <dbReference type="Pfam" id="PF01926"/>
    </source>
</evidence>
<dbReference type="GO" id="GO:0005525">
    <property type="term" value="F:GTP binding"/>
    <property type="evidence" value="ECO:0007669"/>
    <property type="project" value="InterPro"/>
</dbReference>
<sequence>MTAPADPIRISDLTVKPVPTSKKLIQFVDAQIDGAAVEAQWVGGNGKTRRATFDPPLILSFSQSLTLNVQYQDPPRQCWPNRPKHQTIVLDERILRSAAPMAHDQRELQCRQGKIELLVGLSTSDVASKPTENPDLLLPVTDEILRICPWFRILVIGKTGVGKSTLINKTFGVTDAVVSHNARGDADINKEIFSSTNDKFVLHDSRGFEPGEEHNVEIVQDFINQRSRQPDIKDKLHAVWCVHYI</sequence>
<dbReference type="EMBL" id="LUEZ02000209">
    <property type="protein sequence ID" value="RDB15126.1"/>
    <property type="molecule type" value="Genomic_DNA"/>
</dbReference>
<dbReference type="Proteomes" id="UP000076154">
    <property type="component" value="Unassembled WGS sequence"/>
</dbReference>
<evidence type="ECO:0000313" key="3">
    <source>
        <dbReference type="Proteomes" id="UP000076154"/>
    </source>
</evidence>
<gene>
    <name evidence="2" type="ORF">Hypma_005193</name>
</gene>
<proteinExistence type="predicted"/>
<dbReference type="Gene3D" id="3.40.50.300">
    <property type="entry name" value="P-loop containing nucleotide triphosphate hydrolases"/>
    <property type="match status" value="1"/>
</dbReference>
<dbReference type="Pfam" id="PF01926">
    <property type="entry name" value="MMR_HSR1"/>
    <property type="match status" value="1"/>
</dbReference>
<comment type="caution">
    <text evidence="2">The sequence shown here is derived from an EMBL/GenBank/DDBJ whole genome shotgun (WGS) entry which is preliminary data.</text>
</comment>
<protein>
    <recommendedName>
        <fullName evidence="1">G domain-containing protein</fullName>
    </recommendedName>
</protein>
<dbReference type="InterPro" id="IPR006073">
    <property type="entry name" value="GTP-bd"/>
</dbReference>
<name>A0A369J8D9_HYPMA</name>
<dbReference type="SUPFAM" id="SSF52540">
    <property type="entry name" value="P-loop containing nucleoside triphosphate hydrolases"/>
    <property type="match status" value="1"/>
</dbReference>
<dbReference type="AlphaFoldDB" id="A0A369J8D9"/>
<dbReference type="InParanoid" id="A0A369J8D9"/>
<keyword evidence="3" id="KW-1185">Reference proteome</keyword>
<feature type="domain" description="G" evidence="1">
    <location>
        <begin position="152"/>
        <end position="224"/>
    </location>
</feature>